<gene>
    <name evidence="6" type="ORF">P8192_01795</name>
</gene>
<dbReference type="InterPro" id="IPR015424">
    <property type="entry name" value="PyrdxlP-dep_Trfase"/>
</dbReference>
<dbReference type="PANTHER" id="PTHR43797">
    <property type="entry name" value="HOMOCYSTEINE/CYSTEINE SYNTHASE"/>
    <property type="match status" value="1"/>
</dbReference>
<evidence type="ECO:0000256" key="5">
    <source>
        <dbReference type="RuleBase" id="RU362118"/>
    </source>
</evidence>
<organism evidence="6 7">
    <name type="scientific">Citricoccus muralis</name>
    <dbReference type="NCBI Taxonomy" id="169134"/>
    <lineage>
        <taxon>Bacteria</taxon>
        <taxon>Bacillati</taxon>
        <taxon>Actinomycetota</taxon>
        <taxon>Actinomycetes</taxon>
        <taxon>Micrococcales</taxon>
        <taxon>Micrococcaceae</taxon>
        <taxon>Citricoccus</taxon>
    </lineage>
</organism>
<evidence type="ECO:0000256" key="4">
    <source>
        <dbReference type="ARBA" id="ARBA00022898"/>
    </source>
</evidence>
<protein>
    <submittedName>
        <fullName evidence="6">PLP-dependent transferase</fullName>
    </submittedName>
</protein>
<dbReference type="SUPFAM" id="SSF53383">
    <property type="entry name" value="PLP-dependent transferases"/>
    <property type="match status" value="1"/>
</dbReference>
<name>A0ABY8H6V3_9MICC</name>
<dbReference type="EMBL" id="CP121252">
    <property type="protein sequence ID" value="WFP16882.1"/>
    <property type="molecule type" value="Genomic_DNA"/>
</dbReference>
<sequence>MCPQSDSTATTQIHGGNPAAVFHAAPVAPPVHLSAAYSFSRLADAREAFAQRVPAFTYARTGSPTVALLERRMAELEGGTGAVATASGQAALTVLLLTLAGHGGHIVASERIYGGTADLLNDTLADAGLTVTWVDPHSPTAWEHAITADTRALLVEAIGNPHADLADLPALARIGREHDVPLVVDSTLATPYLVRPGALGADFVVHSATKYLTGNGSALAGVVINTGNFSPLRRPERWPQFTEPTARFGYESLTDRFGADGAVLHLARAKYLHDLGPTLAPWNAQQVLDGIQTLDVRMQRHCVTAEDIARRLNQHPLVSRVRHPSVPGSRDAAVARRDYPRGTGAVLSFELEGDEATVERFIDALELIILAANIGDARTMVSHPISMTHCRLCPELLEHGEITPSTVRLAVGREDPDDLWADLERGFAAALAEAPAIPTATTAR</sequence>
<dbReference type="InterPro" id="IPR015422">
    <property type="entry name" value="PyrdxlP-dep_Trfase_small"/>
</dbReference>
<dbReference type="Gene3D" id="3.90.1150.10">
    <property type="entry name" value="Aspartate Aminotransferase, domain 1"/>
    <property type="match status" value="1"/>
</dbReference>
<dbReference type="RefSeq" id="WP_278158008.1">
    <property type="nucleotide sequence ID" value="NZ_CP121252.1"/>
</dbReference>
<dbReference type="InterPro" id="IPR000277">
    <property type="entry name" value="Cys/Met-Metab_PyrdxlP-dep_enz"/>
</dbReference>
<dbReference type="PANTHER" id="PTHR43797:SF2">
    <property type="entry name" value="HOMOCYSTEINE_CYSTEINE SYNTHASE"/>
    <property type="match status" value="1"/>
</dbReference>
<dbReference type="Proteomes" id="UP001219037">
    <property type="component" value="Chromosome"/>
</dbReference>
<dbReference type="Pfam" id="PF01053">
    <property type="entry name" value="Cys_Met_Meta_PP"/>
    <property type="match status" value="1"/>
</dbReference>
<evidence type="ECO:0000313" key="7">
    <source>
        <dbReference type="Proteomes" id="UP001219037"/>
    </source>
</evidence>
<comment type="cofactor">
    <cofactor evidence="1 5">
        <name>pyridoxal 5'-phosphate</name>
        <dbReference type="ChEBI" id="CHEBI:597326"/>
    </cofactor>
</comment>
<dbReference type="Gene3D" id="3.40.640.10">
    <property type="entry name" value="Type I PLP-dependent aspartate aminotransferase-like (Major domain)"/>
    <property type="match status" value="1"/>
</dbReference>
<dbReference type="InterPro" id="IPR006235">
    <property type="entry name" value="OAc-hSer/O-AcSer_sulfhydrylase"/>
</dbReference>
<reference evidence="6 7" key="1">
    <citation type="submission" date="2023-04" db="EMBL/GenBank/DDBJ databases">
        <title>Funneling lignin-derived compounds into biodiesel using alkali-halophilic Citricoccus sp. P2.</title>
        <authorList>
            <person name="Luo C.-B."/>
        </authorList>
    </citation>
    <scope>NUCLEOTIDE SEQUENCE [LARGE SCALE GENOMIC DNA]</scope>
    <source>
        <strain evidence="6 7">P2</strain>
    </source>
</reference>
<keyword evidence="3 6" id="KW-0808">Transferase</keyword>
<dbReference type="InterPro" id="IPR015421">
    <property type="entry name" value="PyrdxlP-dep_Trfase_major"/>
</dbReference>
<keyword evidence="4 5" id="KW-0663">Pyridoxal phosphate</keyword>
<dbReference type="PIRSF" id="PIRSF001434">
    <property type="entry name" value="CGS"/>
    <property type="match status" value="1"/>
</dbReference>
<keyword evidence="7" id="KW-1185">Reference proteome</keyword>
<dbReference type="GO" id="GO:0016740">
    <property type="term" value="F:transferase activity"/>
    <property type="evidence" value="ECO:0007669"/>
    <property type="project" value="UniProtKB-KW"/>
</dbReference>
<accession>A0ABY8H6V3</accession>
<evidence type="ECO:0000256" key="2">
    <source>
        <dbReference type="ARBA" id="ARBA00009077"/>
    </source>
</evidence>
<comment type="similarity">
    <text evidence="2 5">Belongs to the trans-sulfuration enzymes family.</text>
</comment>
<evidence type="ECO:0000256" key="1">
    <source>
        <dbReference type="ARBA" id="ARBA00001933"/>
    </source>
</evidence>
<evidence type="ECO:0000313" key="6">
    <source>
        <dbReference type="EMBL" id="WFP16882.1"/>
    </source>
</evidence>
<proteinExistence type="inferred from homology"/>
<evidence type="ECO:0000256" key="3">
    <source>
        <dbReference type="ARBA" id="ARBA00022679"/>
    </source>
</evidence>